<gene>
    <name evidence="1" type="ORF">CFP56_025929</name>
</gene>
<dbReference type="PANTHER" id="PTHR33875">
    <property type="entry name" value="OS09G0542200 PROTEIN"/>
    <property type="match status" value="1"/>
</dbReference>
<protein>
    <submittedName>
        <fullName evidence="1">Uncharacterized protein</fullName>
    </submittedName>
</protein>
<accession>A0AAW0LZB3</accession>
<evidence type="ECO:0000313" key="1">
    <source>
        <dbReference type="EMBL" id="KAK7855942.1"/>
    </source>
</evidence>
<dbReference type="AlphaFoldDB" id="A0AAW0LZB3"/>
<comment type="caution">
    <text evidence="1">The sequence shown here is derived from an EMBL/GenBank/DDBJ whole genome shotgun (WGS) entry which is preliminary data.</text>
</comment>
<evidence type="ECO:0000313" key="2">
    <source>
        <dbReference type="Proteomes" id="UP000237347"/>
    </source>
</evidence>
<name>A0AAW0LZB3_QUESU</name>
<reference evidence="1 2" key="1">
    <citation type="journal article" date="2018" name="Sci. Data">
        <title>The draft genome sequence of cork oak.</title>
        <authorList>
            <person name="Ramos A.M."/>
            <person name="Usie A."/>
            <person name="Barbosa P."/>
            <person name="Barros P.M."/>
            <person name="Capote T."/>
            <person name="Chaves I."/>
            <person name="Simoes F."/>
            <person name="Abreu I."/>
            <person name="Carrasquinho I."/>
            <person name="Faro C."/>
            <person name="Guimaraes J.B."/>
            <person name="Mendonca D."/>
            <person name="Nobrega F."/>
            <person name="Rodrigues L."/>
            <person name="Saibo N.J.M."/>
            <person name="Varela M.C."/>
            <person name="Egas C."/>
            <person name="Matos J."/>
            <person name="Miguel C.M."/>
            <person name="Oliveira M.M."/>
            <person name="Ricardo C.P."/>
            <person name="Goncalves S."/>
        </authorList>
    </citation>
    <scope>NUCLEOTIDE SEQUENCE [LARGE SCALE GENOMIC DNA]</scope>
    <source>
        <strain evidence="2">cv. HL8</strain>
    </source>
</reference>
<dbReference type="EMBL" id="PKMF04000041">
    <property type="protein sequence ID" value="KAK7855942.1"/>
    <property type="molecule type" value="Genomic_DNA"/>
</dbReference>
<organism evidence="1 2">
    <name type="scientific">Quercus suber</name>
    <name type="common">Cork oak</name>
    <dbReference type="NCBI Taxonomy" id="58331"/>
    <lineage>
        <taxon>Eukaryota</taxon>
        <taxon>Viridiplantae</taxon>
        <taxon>Streptophyta</taxon>
        <taxon>Embryophyta</taxon>
        <taxon>Tracheophyta</taxon>
        <taxon>Spermatophyta</taxon>
        <taxon>Magnoliopsida</taxon>
        <taxon>eudicotyledons</taxon>
        <taxon>Gunneridae</taxon>
        <taxon>Pentapetalae</taxon>
        <taxon>rosids</taxon>
        <taxon>fabids</taxon>
        <taxon>Fagales</taxon>
        <taxon>Fagaceae</taxon>
        <taxon>Quercus</taxon>
    </lineage>
</organism>
<proteinExistence type="predicted"/>
<keyword evidence="2" id="KW-1185">Reference proteome</keyword>
<dbReference type="PANTHER" id="PTHR33875:SF2">
    <property type="entry name" value="ACR183CP"/>
    <property type="match status" value="1"/>
</dbReference>
<sequence>MFLIIPERRLEKKSSTPCYKKYKHQDDAIKNAYGASRGVYGTPFFLNGFYLPDAGSTTNFTGWRSLIDPLIGEKGQQE</sequence>
<dbReference type="Proteomes" id="UP000237347">
    <property type="component" value="Unassembled WGS sequence"/>
</dbReference>